<keyword evidence="5" id="KW-0812">Transmembrane</keyword>
<gene>
    <name evidence="7" type="ORF">JQN83_03710</name>
</gene>
<sequence length="343" mass="36819">MSQSRNGIWATLAVVLIAAGVIVVVALRPDRSASTAPPGSAAGPGAASVASAELTFTRLGKPSRTQVRDAAGRVLAVFTDKARTVRVAGPERTFTEPRFTKSSVTTDAWIRLAPTPWKAGEEKAAWFRPWLDKAVGDDSPDALAIAMDYLDDAPARKDAEGRQFAGDASFGPLSAADPDGRAENSDFYDYLGVEWDFPDGKHERPAKDHFRSLDCSGFIRMVYGYRMKYPLRGTNTKGAGLPRRAYAMAGFGPGALLIPNTGRAARDYGVLQEGDLVFFNHGANAGPSIEHSGIYLGVDDAGHHRFFSSRVKADGPTFGDFGGESLLDGPGYWSGRFLSARRV</sequence>
<comment type="caution">
    <text evidence="7">The sequence shown here is derived from an EMBL/GenBank/DDBJ whole genome shotgun (WGS) entry which is preliminary data.</text>
</comment>
<dbReference type="RefSeq" id="WP_208565562.1">
    <property type="nucleotide sequence ID" value="NZ_JAGFWR010000001.1"/>
</dbReference>
<comment type="similarity">
    <text evidence="1">Belongs to the peptidase C40 family.</text>
</comment>
<organism evidence="7 8">
    <name type="scientific">Micromonospora antibiotica</name>
    <dbReference type="NCBI Taxonomy" id="2807623"/>
    <lineage>
        <taxon>Bacteria</taxon>
        <taxon>Bacillati</taxon>
        <taxon>Actinomycetota</taxon>
        <taxon>Actinomycetes</taxon>
        <taxon>Micromonosporales</taxon>
        <taxon>Micromonosporaceae</taxon>
        <taxon>Micromonospora</taxon>
    </lineage>
</organism>
<keyword evidence="8" id="KW-1185">Reference proteome</keyword>
<name>A0ABS3V2U1_9ACTN</name>
<dbReference type="SUPFAM" id="SSF54001">
    <property type="entry name" value="Cysteine proteinases"/>
    <property type="match status" value="1"/>
</dbReference>
<reference evidence="7 8" key="1">
    <citation type="submission" date="2021-03" db="EMBL/GenBank/DDBJ databases">
        <authorList>
            <person name="Lee D.-H."/>
        </authorList>
    </citation>
    <scope>NUCLEOTIDE SEQUENCE [LARGE SCALE GENOMIC DNA]</scope>
    <source>
        <strain evidence="7 8">MMS20-R2-23</strain>
    </source>
</reference>
<feature type="transmembrane region" description="Helical" evidence="5">
    <location>
        <begin position="7"/>
        <end position="27"/>
    </location>
</feature>
<dbReference type="Proteomes" id="UP000671399">
    <property type="component" value="Unassembled WGS sequence"/>
</dbReference>
<evidence type="ECO:0000256" key="5">
    <source>
        <dbReference type="SAM" id="Phobius"/>
    </source>
</evidence>
<dbReference type="InterPro" id="IPR000064">
    <property type="entry name" value="NLP_P60_dom"/>
</dbReference>
<keyword evidence="2" id="KW-0645">Protease</keyword>
<dbReference type="Pfam" id="PF00877">
    <property type="entry name" value="NLPC_P60"/>
    <property type="match status" value="1"/>
</dbReference>
<keyword evidence="5" id="KW-0472">Membrane</keyword>
<evidence type="ECO:0000256" key="1">
    <source>
        <dbReference type="ARBA" id="ARBA00007074"/>
    </source>
</evidence>
<dbReference type="InterPro" id="IPR038765">
    <property type="entry name" value="Papain-like_cys_pep_sf"/>
</dbReference>
<keyword evidence="3" id="KW-0378">Hydrolase</keyword>
<evidence type="ECO:0000259" key="6">
    <source>
        <dbReference type="PROSITE" id="PS51935"/>
    </source>
</evidence>
<feature type="domain" description="NlpC/P60" evidence="6">
    <location>
        <begin position="177"/>
        <end position="343"/>
    </location>
</feature>
<dbReference type="Gene3D" id="3.90.1720.10">
    <property type="entry name" value="endopeptidase domain like (from Nostoc punctiforme)"/>
    <property type="match status" value="1"/>
</dbReference>
<protein>
    <submittedName>
        <fullName evidence="7">C40 family peptidase</fullName>
    </submittedName>
</protein>
<evidence type="ECO:0000256" key="2">
    <source>
        <dbReference type="ARBA" id="ARBA00022670"/>
    </source>
</evidence>
<accession>A0ABS3V2U1</accession>
<evidence type="ECO:0000256" key="3">
    <source>
        <dbReference type="ARBA" id="ARBA00022801"/>
    </source>
</evidence>
<dbReference type="EMBL" id="JAGFWR010000001">
    <property type="protein sequence ID" value="MBO4159916.1"/>
    <property type="molecule type" value="Genomic_DNA"/>
</dbReference>
<evidence type="ECO:0000313" key="7">
    <source>
        <dbReference type="EMBL" id="MBO4159916.1"/>
    </source>
</evidence>
<keyword evidence="5" id="KW-1133">Transmembrane helix</keyword>
<evidence type="ECO:0000313" key="8">
    <source>
        <dbReference type="Proteomes" id="UP000671399"/>
    </source>
</evidence>
<proteinExistence type="inferred from homology"/>
<keyword evidence="4" id="KW-0788">Thiol protease</keyword>
<evidence type="ECO:0000256" key="4">
    <source>
        <dbReference type="ARBA" id="ARBA00022807"/>
    </source>
</evidence>
<dbReference type="PROSITE" id="PS51935">
    <property type="entry name" value="NLPC_P60"/>
    <property type="match status" value="1"/>
</dbReference>